<dbReference type="EMBL" id="APMY01000031">
    <property type="protein sequence ID" value="EOM77612.1"/>
    <property type="molecule type" value="Genomic_DNA"/>
</dbReference>
<reference evidence="3 4" key="1">
    <citation type="journal article" date="2013" name="Genome Announc.">
        <title>Draft Genome Sequence of Rhodococcus rhodnii Strain LMG5362, a Symbiont of Rhodnius prolixus (Hemiptera, Reduviidae, Triatominae), the Principle Vector of Trypanosoma cruzi.</title>
        <authorList>
            <person name="Pachebat J.A."/>
            <person name="van Keulen G."/>
            <person name="Whitten M.M."/>
            <person name="Girdwood S."/>
            <person name="Del Sol R."/>
            <person name="Dyson P.J."/>
            <person name="Facey P.D."/>
        </authorList>
    </citation>
    <scope>NUCLEOTIDE SEQUENCE [LARGE SCALE GENOMIC DNA]</scope>
    <source>
        <strain evidence="3 4">LMG 5362</strain>
    </source>
</reference>
<accession>R7WQL1</accession>
<dbReference type="AlphaFoldDB" id="R7WQL1"/>
<feature type="compositionally biased region" description="Pro residues" evidence="1">
    <location>
        <begin position="7"/>
        <end position="19"/>
    </location>
</feature>
<keyword evidence="2" id="KW-0472">Membrane</keyword>
<evidence type="ECO:0000313" key="4">
    <source>
        <dbReference type="Proteomes" id="UP000013525"/>
    </source>
</evidence>
<evidence type="ECO:0000313" key="3">
    <source>
        <dbReference type="EMBL" id="EOM77612.1"/>
    </source>
</evidence>
<feature type="compositionally biased region" description="Low complexity" evidence="1">
    <location>
        <begin position="20"/>
        <end position="45"/>
    </location>
</feature>
<dbReference type="PATRIC" id="fig|1273125.3.peg.985"/>
<keyword evidence="2" id="KW-0812">Transmembrane</keyword>
<dbReference type="Proteomes" id="UP000013525">
    <property type="component" value="Unassembled WGS sequence"/>
</dbReference>
<proteinExistence type="predicted"/>
<gene>
    <name evidence="3" type="ORF">Rrhod_1022</name>
</gene>
<sequence length="96" mass="9156">MDNADAAPPPLAAPAPAEPGAPGEPEVDDGAAVTAQQPAPTSAATEWNPVVVSATTLSVLAAAAGAGALTFRGARAQQARIAAARAEFLGGGGGAR</sequence>
<keyword evidence="2" id="KW-1133">Transmembrane helix</keyword>
<dbReference type="RefSeq" id="WP_010837090.1">
    <property type="nucleotide sequence ID" value="NZ_APMY01000031.1"/>
</dbReference>
<keyword evidence="4" id="KW-1185">Reference proteome</keyword>
<organism evidence="3 4">
    <name type="scientific">Rhodococcus rhodnii LMG 5362</name>
    <dbReference type="NCBI Taxonomy" id="1273125"/>
    <lineage>
        <taxon>Bacteria</taxon>
        <taxon>Bacillati</taxon>
        <taxon>Actinomycetota</taxon>
        <taxon>Actinomycetes</taxon>
        <taxon>Mycobacteriales</taxon>
        <taxon>Nocardiaceae</taxon>
        <taxon>Rhodococcus</taxon>
    </lineage>
</organism>
<feature type="transmembrane region" description="Helical" evidence="2">
    <location>
        <begin position="50"/>
        <end position="71"/>
    </location>
</feature>
<feature type="region of interest" description="Disordered" evidence="1">
    <location>
        <begin position="1"/>
        <end position="45"/>
    </location>
</feature>
<name>R7WQL1_9NOCA</name>
<comment type="caution">
    <text evidence="3">The sequence shown here is derived from an EMBL/GenBank/DDBJ whole genome shotgun (WGS) entry which is preliminary data.</text>
</comment>
<evidence type="ECO:0000256" key="2">
    <source>
        <dbReference type="SAM" id="Phobius"/>
    </source>
</evidence>
<protein>
    <submittedName>
        <fullName evidence="3">Uncharacterized protein</fullName>
    </submittedName>
</protein>
<evidence type="ECO:0000256" key="1">
    <source>
        <dbReference type="SAM" id="MobiDB-lite"/>
    </source>
</evidence>